<evidence type="ECO:0008006" key="3">
    <source>
        <dbReference type="Google" id="ProtNLM"/>
    </source>
</evidence>
<proteinExistence type="predicted"/>
<gene>
    <name evidence="1" type="ORF">GCM10008938_27380</name>
</gene>
<dbReference type="Proteomes" id="UP000632222">
    <property type="component" value="Unassembled WGS sequence"/>
</dbReference>
<keyword evidence="2" id="KW-1185">Reference proteome</keyword>
<dbReference type="RefSeq" id="WP_189003267.1">
    <property type="nucleotide sequence ID" value="NZ_BMOD01000010.1"/>
</dbReference>
<comment type="caution">
    <text evidence="1">The sequence shown here is derived from an EMBL/GenBank/DDBJ whole genome shotgun (WGS) entry which is preliminary data.</text>
</comment>
<organism evidence="1 2">
    <name type="scientific">Deinococcus roseus</name>
    <dbReference type="NCBI Taxonomy" id="392414"/>
    <lineage>
        <taxon>Bacteria</taxon>
        <taxon>Thermotogati</taxon>
        <taxon>Deinococcota</taxon>
        <taxon>Deinococci</taxon>
        <taxon>Deinococcales</taxon>
        <taxon>Deinococcaceae</taxon>
        <taxon>Deinococcus</taxon>
    </lineage>
</organism>
<sequence length="123" mass="13980">MMEKPAEKPEKSAFQKMRLKPGHQIQVFGNPSPRPEEWIEANTTEKPDAVLVYLHNQSELDGLLDAIKAATSSKTLLWLLYPKGNKTFNRDTLYTHLKPLGLEGIGMVSVDRVWSAMRFKVLD</sequence>
<dbReference type="EMBL" id="BMOD01000010">
    <property type="protein sequence ID" value="GGJ39890.1"/>
    <property type="molecule type" value="Genomic_DNA"/>
</dbReference>
<protein>
    <recommendedName>
        <fullName evidence="3">DUF3052 domain-containing protein</fullName>
    </recommendedName>
</protein>
<accession>A0ABQ2D1C1</accession>
<evidence type="ECO:0000313" key="2">
    <source>
        <dbReference type="Proteomes" id="UP000632222"/>
    </source>
</evidence>
<evidence type="ECO:0000313" key="1">
    <source>
        <dbReference type="EMBL" id="GGJ39890.1"/>
    </source>
</evidence>
<reference evidence="2" key="1">
    <citation type="journal article" date="2019" name="Int. J. Syst. Evol. Microbiol.">
        <title>The Global Catalogue of Microorganisms (GCM) 10K type strain sequencing project: providing services to taxonomists for standard genome sequencing and annotation.</title>
        <authorList>
            <consortium name="The Broad Institute Genomics Platform"/>
            <consortium name="The Broad Institute Genome Sequencing Center for Infectious Disease"/>
            <person name="Wu L."/>
            <person name="Ma J."/>
        </authorList>
    </citation>
    <scope>NUCLEOTIDE SEQUENCE [LARGE SCALE GENOMIC DNA]</scope>
    <source>
        <strain evidence="2">JCM 14370</strain>
    </source>
</reference>
<name>A0ABQ2D1C1_9DEIO</name>